<feature type="transmembrane region" description="Helical" evidence="1">
    <location>
        <begin position="21"/>
        <end position="41"/>
    </location>
</feature>
<keyword evidence="1" id="KW-0812">Transmembrane</keyword>
<gene>
    <name evidence="2" type="ORF">EH240_11770</name>
</gene>
<accession>A0A3P3FVN1</accession>
<protein>
    <submittedName>
        <fullName evidence="2">Uncharacterized protein</fullName>
    </submittedName>
</protein>
<evidence type="ECO:0000313" key="3">
    <source>
        <dbReference type="Proteomes" id="UP000273786"/>
    </source>
</evidence>
<keyword evidence="1" id="KW-0472">Membrane</keyword>
<evidence type="ECO:0000313" key="2">
    <source>
        <dbReference type="EMBL" id="RRI02666.1"/>
    </source>
</evidence>
<reference evidence="2 3" key="1">
    <citation type="submission" date="2018-11" db="EMBL/GenBank/DDBJ databases">
        <title>the genome of Mesorhizobium tamadayense DSM 28320.</title>
        <authorList>
            <person name="Gao J."/>
        </authorList>
    </citation>
    <scope>NUCLEOTIDE SEQUENCE [LARGE SCALE GENOMIC DNA]</scope>
    <source>
        <strain evidence="2 3">DSM 28320</strain>
    </source>
</reference>
<organism evidence="2 3">
    <name type="scientific">Mesorhizobium tamadayense</name>
    <dbReference type="NCBI Taxonomy" id="425306"/>
    <lineage>
        <taxon>Bacteria</taxon>
        <taxon>Pseudomonadati</taxon>
        <taxon>Pseudomonadota</taxon>
        <taxon>Alphaproteobacteria</taxon>
        <taxon>Hyphomicrobiales</taxon>
        <taxon>Phyllobacteriaceae</taxon>
        <taxon>Mesorhizobium</taxon>
    </lineage>
</organism>
<name>A0A3P3FVN1_9HYPH</name>
<proteinExistence type="predicted"/>
<dbReference type="AlphaFoldDB" id="A0A3P3FVN1"/>
<keyword evidence="1" id="KW-1133">Transmembrane helix</keyword>
<sequence>MWKRPGRKAQRREDFWLNPPASGFGRLLAAIAIIGAAAWLLDHSAAGKGEADTLAIASYGSSHYGSWK</sequence>
<dbReference type="EMBL" id="RQXT01000011">
    <property type="protein sequence ID" value="RRI02666.1"/>
    <property type="molecule type" value="Genomic_DNA"/>
</dbReference>
<keyword evidence="3" id="KW-1185">Reference proteome</keyword>
<dbReference type="Proteomes" id="UP000273786">
    <property type="component" value="Unassembled WGS sequence"/>
</dbReference>
<evidence type="ECO:0000256" key="1">
    <source>
        <dbReference type="SAM" id="Phobius"/>
    </source>
</evidence>
<comment type="caution">
    <text evidence="2">The sequence shown here is derived from an EMBL/GenBank/DDBJ whole genome shotgun (WGS) entry which is preliminary data.</text>
</comment>